<protein>
    <submittedName>
        <fullName evidence="4">Uncharacterized protein YndB with AHSA1/START domain</fullName>
    </submittedName>
</protein>
<dbReference type="Proteomes" id="UP000245390">
    <property type="component" value="Unassembled WGS sequence"/>
</dbReference>
<feature type="domain" description="Activator of Hsp90 ATPase homologue 1/2-like C-terminal" evidence="3">
    <location>
        <begin position="23"/>
        <end position="145"/>
    </location>
</feature>
<dbReference type="EMBL" id="QGGV01000002">
    <property type="protein sequence ID" value="PWK57707.1"/>
    <property type="molecule type" value="Genomic_DNA"/>
</dbReference>
<evidence type="ECO:0000259" key="3">
    <source>
        <dbReference type="Pfam" id="PF08327"/>
    </source>
</evidence>
<evidence type="ECO:0000256" key="2">
    <source>
        <dbReference type="SAM" id="MobiDB-lite"/>
    </source>
</evidence>
<gene>
    <name evidence="4" type="ORF">C8D95_102354</name>
</gene>
<dbReference type="Pfam" id="PF08327">
    <property type="entry name" value="AHSA1"/>
    <property type="match status" value="1"/>
</dbReference>
<dbReference type="AlphaFoldDB" id="A0A316GRQ6"/>
<reference evidence="4 5" key="1">
    <citation type="submission" date="2018-05" db="EMBL/GenBank/DDBJ databases">
        <title>Genomic Encyclopedia of Type Strains, Phase IV (KMG-IV): sequencing the most valuable type-strain genomes for metagenomic binning, comparative biology and taxonomic classification.</title>
        <authorList>
            <person name="Goeker M."/>
        </authorList>
    </citation>
    <scope>NUCLEOTIDE SEQUENCE [LARGE SCALE GENOMIC DNA]</scope>
    <source>
        <strain evidence="4 5">DSM 103371</strain>
    </source>
</reference>
<dbReference type="Gene3D" id="3.30.530.20">
    <property type="match status" value="1"/>
</dbReference>
<proteinExistence type="inferred from homology"/>
<name>A0A316GRQ6_9RHOB</name>
<dbReference type="CDD" id="cd07814">
    <property type="entry name" value="SRPBCC_CalC_Aha1-like"/>
    <property type="match status" value="1"/>
</dbReference>
<comment type="similarity">
    <text evidence="1">Belongs to the AHA1 family.</text>
</comment>
<dbReference type="RefSeq" id="WP_164721677.1">
    <property type="nucleotide sequence ID" value="NZ_CP034588.1"/>
</dbReference>
<feature type="region of interest" description="Disordered" evidence="2">
    <location>
        <begin position="159"/>
        <end position="184"/>
    </location>
</feature>
<accession>A0A316GRQ6</accession>
<dbReference type="SUPFAM" id="SSF55961">
    <property type="entry name" value="Bet v1-like"/>
    <property type="match status" value="1"/>
</dbReference>
<keyword evidence="5" id="KW-1185">Reference proteome</keyword>
<dbReference type="InterPro" id="IPR013538">
    <property type="entry name" value="ASHA1/2-like_C"/>
</dbReference>
<evidence type="ECO:0000256" key="1">
    <source>
        <dbReference type="ARBA" id="ARBA00006817"/>
    </source>
</evidence>
<comment type="caution">
    <text evidence="4">The sequence shown here is derived from an EMBL/GenBank/DDBJ whole genome shotgun (WGS) entry which is preliminary data.</text>
</comment>
<dbReference type="InterPro" id="IPR023393">
    <property type="entry name" value="START-like_dom_sf"/>
</dbReference>
<feature type="compositionally biased region" description="Basic and acidic residues" evidence="2">
    <location>
        <begin position="160"/>
        <end position="184"/>
    </location>
</feature>
<sequence>MAADALPADAPGQVLRIDRTMPAPRPFVFALWQKPALLSPWWGPEGHRLKTCEIDFRPGGAWRFNMVKGDDSHWTQGVYHEIRAPERLVFSYRFDAFDIRSTVSIGFTDKGERTGLHFVQTGFPNAEHFEGHGWGSTFRLLEDALLKLHGVGSVWPQLPPDKESGVARDLEAARQRFERERESA</sequence>
<evidence type="ECO:0000313" key="5">
    <source>
        <dbReference type="Proteomes" id="UP000245390"/>
    </source>
</evidence>
<evidence type="ECO:0000313" key="4">
    <source>
        <dbReference type="EMBL" id="PWK57707.1"/>
    </source>
</evidence>
<organism evidence="4 5">
    <name type="scientific">Silicimonas algicola</name>
    <dbReference type="NCBI Taxonomy" id="1826607"/>
    <lineage>
        <taxon>Bacteria</taxon>
        <taxon>Pseudomonadati</taxon>
        <taxon>Pseudomonadota</taxon>
        <taxon>Alphaproteobacteria</taxon>
        <taxon>Rhodobacterales</taxon>
        <taxon>Paracoccaceae</taxon>
    </lineage>
</organism>